<evidence type="ECO:0000313" key="2">
    <source>
        <dbReference type="EMBL" id="RPA97905.1"/>
    </source>
</evidence>
<keyword evidence="3" id="KW-1185">Reference proteome</keyword>
<reference evidence="2 3" key="1">
    <citation type="journal article" date="2018" name="Nat. Ecol. Evol.">
        <title>Pezizomycetes genomes reveal the molecular basis of ectomycorrhizal truffle lifestyle.</title>
        <authorList>
            <person name="Murat C."/>
            <person name="Payen T."/>
            <person name="Noel B."/>
            <person name="Kuo A."/>
            <person name="Morin E."/>
            <person name="Chen J."/>
            <person name="Kohler A."/>
            <person name="Krizsan K."/>
            <person name="Balestrini R."/>
            <person name="Da Silva C."/>
            <person name="Montanini B."/>
            <person name="Hainaut M."/>
            <person name="Levati E."/>
            <person name="Barry K.W."/>
            <person name="Belfiori B."/>
            <person name="Cichocki N."/>
            <person name="Clum A."/>
            <person name="Dockter R.B."/>
            <person name="Fauchery L."/>
            <person name="Guy J."/>
            <person name="Iotti M."/>
            <person name="Le Tacon F."/>
            <person name="Lindquist E.A."/>
            <person name="Lipzen A."/>
            <person name="Malagnac F."/>
            <person name="Mello A."/>
            <person name="Molinier V."/>
            <person name="Miyauchi S."/>
            <person name="Poulain J."/>
            <person name="Riccioni C."/>
            <person name="Rubini A."/>
            <person name="Sitrit Y."/>
            <person name="Splivallo R."/>
            <person name="Traeger S."/>
            <person name="Wang M."/>
            <person name="Zifcakova L."/>
            <person name="Wipf D."/>
            <person name="Zambonelli A."/>
            <person name="Paolocci F."/>
            <person name="Nowrousian M."/>
            <person name="Ottonello S."/>
            <person name="Baldrian P."/>
            <person name="Spatafora J.W."/>
            <person name="Henrissat B."/>
            <person name="Nagy L.G."/>
            <person name="Aury J.M."/>
            <person name="Wincker P."/>
            <person name="Grigoriev I.V."/>
            <person name="Bonfante P."/>
            <person name="Martin F.M."/>
        </authorList>
    </citation>
    <scope>NUCLEOTIDE SEQUENCE [LARGE SCALE GENOMIC DNA]</scope>
    <source>
        <strain evidence="2 3">120613-1</strain>
    </source>
</reference>
<proteinExistence type="predicted"/>
<keyword evidence="1" id="KW-0732">Signal</keyword>
<organism evidence="2 3">
    <name type="scientific">Choiromyces venosus 120613-1</name>
    <dbReference type="NCBI Taxonomy" id="1336337"/>
    <lineage>
        <taxon>Eukaryota</taxon>
        <taxon>Fungi</taxon>
        <taxon>Dikarya</taxon>
        <taxon>Ascomycota</taxon>
        <taxon>Pezizomycotina</taxon>
        <taxon>Pezizomycetes</taxon>
        <taxon>Pezizales</taxon>
        <taxon>Tuberaceae</taxon>
        <taxon>Choiromyces</taxon>
    </lineage>
</organism>
<dbReference type="Proteomes" id="UP000276215">
    <property type="component" value="Unassembled WGS sequence"/>
</dbReference>
<dbReference type="AlphaFoldDB" id="A0A3N4JI03"/>
<dbReference type="OrthoDB" id="5334561at2759"/>
<feature type="signal peptide" evidence="1">
    <location>
        <begin position="1"/>
        <end position="19"/>
    </location>
</feature>
<evidence type="ECO:0008006" key="4">
    <source>
        <dbReference type="Google" id="ProtNLM"/>
    </source>
</evidence>
<accession>A0A3N4JI03</accession>
<protein>
    <recommendedName>
        <fullName evidence="4">Ubiquitin 3 binding protein But2 C-terminal domain-containing protein</fullName>
    </recommendedName>
</protein>
<evidence type="ECO:0000313" key="3">
    <source>
        <dbReference type="Proteomes" id="UP000276215"/>
    </source>
</evidence>
<gene>
    <name evidence="2" type="ORF">L873DRAFT_1076529</name>
</gene>
<evidence type="ECO:0000256" key="1">
    <source>
        <dbReference type="SAM" id="SignalP"/>
    </source>
</evidence>
<dbReference type="EMBL" id="ML120400">
    <property type="protein sequence ID" value="RPA97905.1"/>
    <property type="molecule type" value="Genomic_DNA"/>
</dbReference>
<name>A0A3N4JI03_9PEZI</name>
<sequence>MIPKHPLIAIAFAALRAAANHNLQTACAPPSTTKTVMETSWVTVTEEYIATLTPTTTTTTTSSLSSAPVFTPTWTPKPPITFPNNQTAISAYLQLRVDSKFPDTVIPETDGIGPDVYVAYDFDLTHAGKTCRFHFAIGEGDEYNTRFVQRVYPILSGSVDQNMTWNTRPSVGDPVAEFEDWRVLGIGETRYFRPLAPLTQDFPCPTGRTGWLVKGRERGGKEEEKEKKKKKKWSVGKRYTRWSWNRGLVIEVLGGQEWPVFAKDF</sequence>
<feature type="chain" id="PRO_5017988121" description="Ubiquitin 3 binding protein But2 C-terminal domain-containing protein" evidence="1">
    <location>
        <begin position="20"/>
        <end position="265"/>
    </location>
</feature>